<feature type="chain" id="PRO_5043870013" evidence="2">
    <location>
        <begin position="27"/>
        <end position="334"/>
    </location>
</feature>
<dbReference type="CDD" id="cd06583">
    <property type="entry name" value="PGRP"/>
    <property type="match status" value="1"/>
</dbReference>
<evidence type="ECO:0000313" key="6">
    <source>
        <dbReference type="Proteomes" id="UP000770161"/>
    </source>
</evidence>
<name>A0AAX3W5Z4_MAMLE</name>
<dbReference type="SUPFAM" id="SSF54106">
    <property type="entry name" value="LysM domain"/>
    <property type="match status" value="1"/>
</dbReference>
<proteinExistence type="predicted"/>
<keyword evidence="6" id="KW-1185">Reference proteome</keyword>
<dbReference type="InterPro" id="IPR036779">
    <property type="entry name" value="LysM_dom_sf"/>
</dbReference>
<reference evidence="5" key="2">
    <citation type="journal article" date="2023" name="Antibiotics">
        <title>Prevalence and Molecular Characterization of Methicillin-Resistant Staphylococci (MRS) and Mammaliicocci (MRM) in Dromedary Camels from Algeria: First Detection of SCCmec-mecC Hybrid in Methicillin-Resistant Mammaliicoccus lentus.</title>
        <authorList>
            <person name="Belhout C."/>
            <person name="Boyen F."/>
            <person name="Vereecke N."/>
            <person name="Theuns S."/>
            <person name="Taibi N."/>
            <person name="Stegger M."/>
            <person name="de la Fe-Rodriguez P.Y."/>
            <person name="Bouayad L."/>
            <person name="Elgroud R."/>
            <person name="Butaye P."/>
        </authorList>
    </citation>
    <scope>NUCLEOTIDE SEQUENCE</scope>
    <source>
        <strain evidence="5">7048</strain>
    </source>
</reference>
<evidence type="ECO:0000313" key="7">
    <source>
        <dbReference type="Proteomes" id="UP001223261"/>
    </source>
</evidence>
<sequence length="334" mass="37402">MKYKFGTVLILTSGLLLSQSGLHVNAEESNEASNSQTENTSKSINFEEAQKMKPKELTNLLTDEDLELHNKVAEHGSTEMRSKKSTNEAYQDVNNYIEKNNIKPSNITQDSRMDSLPKYDFKSDEFIGVVIHETSNPSSTIDDEINYMYNNYESAFVHAYAGSNKIVQTASSDYLAWGAGAKANPYFYQIELAQASTFDEFAKSVNNQAYLTAEMLKQNGLKPSLADNNEGTGTVISHNAISEYWGGTDHTDPINYFSQWGYDMDQFYKLVEKHYNGTNETDNEETISGDTHKVVSGDTLYNISKRSGVSVDKLKELNDLSSNDLTVGQELKLK</sequence>
<dbReference type="SUPFAM" id="SSF55846">
    <property type="entry name" value="N-acetylmuramoyl-L-alanine amidase-like"/>
    <property type="match status" value="1"/>
</dbReference>
<dbReference type="GO" id="GO:0009253">
    <property type="term" value="P:peptidoglycan catabolic process"/>
    <property type="evidence" value="ECO:0007669"/>
    <property type="project" value="InterPro"/>
</dbReference>
<dbReference type="CDD" id="cd00118">
    <property type="entry name" value="LysM"/>
    <property type="match status" value="1"/>
</dbReference>
<dbReference type="InterPro" id="IPR036505">
    <property type="entry name" value="Amidase/PGRP_sf"/>
</dbReference>
<feature type="signal peptide" evidence="2">
    <location>
        <begin position="1"/>
        <end position="26"/>
    </location>
</feature>
<feature type="domain" description="LysM" evidence="3">
    <location>
        <begin position="290"/>
        <end position="333"/>
    </location>
</feature>
<dbReference type="InterPro" id="IPR018392">
    <property type="entry name" value="LysM"/>
</dbReference>
<dbReference type="Pfam" id="PF01476">
    <property type="entry name" value="LysM"/>
    <property type="match status" value="1"/>
</dbReference>
<dbReference type="EMBL" id="CP118848">
    <property type="protein sequence ID" value="WHI60807.1"/>
    <property type="molecule type" value="Genomic_DNA"/>
</dbReference>
<evidence type="ECO:0000256" key="2">
    <source>
        <dbReference type="SAM" id="SignalP"/>
    </source>
</evidence>
<dbReference type="Proteomes" id="UP001223261">
    <property type="component" value="Chromosome"/>
</dbReference>
<keyword evidence="2" id="KW-0732">Signal</keyword>
<reference evidence="4 6" key="1">
    <citation type="submission" date="2021-06" db="EMBL/GenBank/DDBJ databases">
        <title>Staphylococcus lentus K169 genome sequencing.</title>
        <authorList>
            <person name="Sundareshan S."/>
            <person name="Akhila D.S."/>
            <person name="Prachi D."/>
            <person name="Sivakumar R."/>
            <person name="Rajendhran J."/>
            <person name="Isloor S."/>
            <person name="Hegde N.R."/>
        </authorList>
    </citation>
    <scope>NUCLEOTIDE SEQUENCE [LARGE SCALE GENOMIC DNA]</scope>
    <source>
        <strain evidence="4 6">K169</strain>
    </source>
</reference>
<dbReference type="SMART" id="SM00257">
    <property type="entry name" value="LysM"/>
    <property type="match status" value="1"/>
</dbReference>
<dbReference type="InterPro" id="IPR002502">
    <property type="entry name" value="Amidase_domain"/>
</dbReference>
<dbReference type="RefSeq" id="WP_017000749.1">
    <property type="nucleotide sequence ID" value="NZ_CABIVY010000028.1"/>
</dbReference>
<evidence type="ECO:0000313" key="4">
    <source>
        <dbReference type="EMBL" id="MBU6114862.1"/>
    </source>
</evidence>
<evidence type="ECO:0000256" key="1">
    <source>
        <dbReference type="SAM" id="MobiDB-lite"/>
    </source>
</evidence>
<feature type="compositionally biased region" description="Polar residues" evidence="1">
    <location>
        <begin position="31"/>
        <end position="44"/>
    </location>
</feature>
<dbReference type="Gene3D" id="3.10.350.10">
    <property type="entry name" value="LysM domain"/>
    <property type="match status" value="1"/>
</dbReference>
<accession>A0AAX3W5Z4</accession>
<evidence type="ECO:0000259" key="3">
    <source>
        <dbReference type="PROSITE" id="PS51782"/>
    </source>
</evidence>
<protein>
    <submittedName>
        <fullName evidence="5">LysM peptidoglycan-binding domain-containing protein</fullName>
    </submittedName>
</protein>
<feature type="region of interest" description="Disordered" evidence="1">
    <location>
        <begin position="27"/>
        <end position="53"/>
    </location>
</feature>
<dbReference type="AlphaFoldDB" id="A0AAX3W5Z4"/>
<organism evidence="5 7">
    <name type="scientific">Mammaliicoccus lentus</name>
    <name type="common">Staphylococcus lentus</name>
    <dbReference type="NCBI Taxonomy" id="42858"/>
    <lineage>
        <taxon>Bacteria</taxon>
        <taxon>Bacillati</taxon>
        <taxon>Bacillota</taxon>
        <taxon>Bacilli</taxon>
        <taxon>Bacillales</taxon>
        <taxon>Staphylococcaceae</taxon>
        <taxon>Mammaliicoccus</taxon>
    </lineage>
</organism>
<gene>
    <name evidence="4" type="ORF">KQ656_12900</name>
    <name evidence="5" type="ORF">PYH69_04020</name>
</gene>
<evidence type="ECO:0000313" key="5">
    <source>
        <dbReference type="EMBL" id="WHI60807.1"/>
    </source>
</evidence>
<dbReference type="SMART" id="SM00644">
    <property type="entry name" value="Ami_2"/>
    <property type="match status" value="1"/>
</dbReference>
<dbReference type="Gene3D" id="3.40.80.10">
    <property type="entry name" value="Peptidoglycan recognition protein-like"/>
    <property type="match status" value="1"/>
</dbReference>
<dbReference type="Pfam" id="PF01510">
    <property type="entry name" value="Amidase_2"/>
    <property type="match status" value="1"/>
</dbReference>
<dbReference type="GO" id="GO:0008745">
    <property type="term" value="F:N-acetylmuramoyl-L-alanine amidase activity"/>
    <property type="evidence" value="ECO:0007669"/>
    <property type="project" value="InterPro"/>
</dbReference>
<dbReference type="Proteomes" id="UP000770161">
    <property type="component" value="Unassembled WGS sequence"/>
</dbReference>
<dbReference type="EMBL" id="JAHLZN010000038">
    <property type="protein sequence ID" value="MBU6114862.1"/>
    <property type="molecule type" value="Genomic_DNA"/>
</dbReference>
<dbReference type="PROSITE" id="PS51782">
    <property type="entry name" value="LYSM"/>
    <property type="match status" value="1"/>
</dbReference>